<dbReference type="Gene3D" id="1.10.340.70">
    <property type="match status" value="1"/>
</dbReference>
<organism evidence="2 3">
    <name type="scientific">Cyphomyrmex costatus</name>
    <dbReference type="NCBI Taxonomy" id="456900"/>
    <lineage>
        <taxon>Eukaryota</taxon>
        <taxon>Metazoa</taxon>
        <taxon>Ecdysozoa</taxon>
        <taxon>Arthropoda</taxon>
        <taxon>Hexapoda</taxon>
        <taxon>Insecta</taxon>
        <taxon>Pterygota</taxon>
        <taxon>Neoptera</taxon>
        <taxon>Endopterygota</taxon>
        <taxon>Hymenoptera</taxon>
        <taxon>Apocrita</taxon>
        <taxon>Aculeata</taxon>
        <taxon>Formicoidea</taxon>
        <taxon>Formicidae</taxon>
        <taxon>Myrmicinae</taxon>
        <taxon>Cyphomyrmex</taxon>
    </lineage>
</organism>
<feature type="domain" description="Integrase zinc-binding" evidence="1">
    <location>
        <begin position="377"/>
        <end position="430"/>
    </location>
</feature>
<reference evidence="2 3" key="1">
    <citation type="submission" date="2016-03" db="EMBL/GenBank/DDBJ databases">
        <title>Cyphomyrmex costatus WGS genome.</title>
        <authorList>
            <person name="Nygaard S."/>
            <person name="Hu H."/>
            <person name="Boomsma J."/>
            <person name="Zhang G."/>
        </authorList>
    </citation>
    <scope>NUCLEOTIDE SEQUENCE [LARGE SCALE GENOMIC DNA]</scope>
    <source>
        <strain evidence="2">MS0001</strain>
        <tissue evidence="2">Whole body</tissue>
    </source>
</reference>
<name>A0A151IQ05_9HYME</name>
<dbReference type="InterPro" id="IPR041588">
    <property type="entry name" value="Integrase_H2C2"/>
</dbReference>
<sequence>MLFLTGITNGKLSTLGSVELLISGYPVKFYIVPDDFPIPQEGLLGSAFLRGVSTIHLENNFLEWRGNGFSFVTGESLTIPARSRIVSYLRVKNTHLRYGYVPPLSVCKGILIGNAVVSNHRGKAYIQIINTTEEDKNILVPYVQLQEIESFSRKGPRSLKGEILPNPQATPNITNDELNNTLETNNSINDIRNDTDAESSVTDSDLDIRNQESDVEENLFVNPNVPYNFNKNPQIQFSSTKDSFLSRNDNLVVFVSQRGDPCDHGAHILNRNNLLPNDKDTTLARARPYPYKKKHRIITLTIKNRVSELTEREIIEEAIHSLLDVINELGLPSLSVSKGAIDDVPWEYILDRLKKILRDTAVSVTICENLTQTPMPDERRNIIQENHSSAIGGHKGLNKTYKRIRDTYWPGMRRNIQSFIKSCRDCQMKKLVRKKIRQPMILTDQTPDSIRYPWISWGLSPHL</sequence>
<evidence type="ECO:0000313" key="2">
    <source>
        <dbReference type="EMBL" id="KYN08238.1"/>
    </source>
</evidence>
<dbReference type="STRING" id="456900.A0A151IQ05"/>
<dbReference type="Proteomes" id="UP000078542">
    <property type="component" value="Unassembled WGS sequence"/>
</dbReference>
<accession>A0A151IQ05</accession>
<keyword evidence="3" id="KW-1185">Reference proteome</keyword>
<evidence type="ECO:0000259" key="1">
    <source>
        <dbReference type="Pfam" id="PF17921"/>
    </source>
</evidence>
<gene>
    <name evidence="2" type="ORF">ALC62_00779</name>
</gene>
<dbReference type="Pfam" id="PF17921">
    <property type="entry name" value="Integrase_H2C2"/>
    <property type="match status" value="1"/>
</dbReference>
<dbReference type="EMBL" id="KQ976798">
    <property type="protein sequence ID" value="KYN08238.1"/>
    <property type="molecule type" value="Genomic_DNA"/>
</dbReference>
<dbReference type="PANTHER" id="PTHR47266">
    <property type="entry name" value="ENDONUCLEASE-RELATED"/>
    <property type="match status" value="1"/>
</dbReference>
<protein>
    <recommendedName>
        <fullName evidence="1">Integrase zinc-binding domain-containing protein</fullName>
    </recommendedName>
</protein>
<proteinExistence type="predicted"/>
<dbReference type="AlphaFoldDB" id="A0A151IQ05"/>
<evidence type="ECO:0000313" key="3">
    <source>
        <dbReference type="Proteomes" id="UP000078542"/>
    </source>
</evidence>
<dbReference type="FunFam" id="1.10.340.70:FF:000001">
    <property type="entry name" value="Retrovirus-related Pol polyprotein from transposon gypsy-like Protein"/>
    <property type="match status" value="1"/>
</dbReference>
<dbReference type="InterPro" id="IPR052160">
    <property type="entry name" value="Gypsy_RT_Integrase-like"/>
</dbReference>